<evidence type="ECO:0000313" key="2">
    <source>
        <dbReference type="Proteomes" id="UP001233172"/>
    </source>
</evidence>
<keyword evidence="2" id="KW-1185">Reference proteome</keyword>
<reference evidence="1" key="1">
    <citation type="journal article" date="2023" name="PLoS Negl. Trop. Dis.">
        <title>A genome sequence for Biomphalaria pfeifferi, the major vector snail for the human-infecting parasite Schistosoma mansoni.</title>
        <authorList>
            <person name="Bu L."/>
            <person name="Lu L."/>
            <person name="Laidemitt M.R."/>
            <person name="Zhang S.M."/>
            <person name="Mutuku M."/>
            <person name="Mkoji G."/>
            <person name="Steinauer M."/>
            <person name="Loker E.S."/>
        </authorList>
    </citation>
    <scope>NUCLEOTIDE SEQUENCE</scope>
    <source>
        <strain evidence="1">KasaAsao</strain>
    </source>
</reference>
<protein>
    <submittedName>
        <fullName evidence="1">Uncharacterized protein</fullName>
    </submittedName>
</protein>
<proteinExistence type="predicted"/>
<sequence length="126" mass="15212">MYDIMYTSMYDIMYTSMYDSTYTSTYDVMYTSTYDSTYTFIHMEPRMENVSIVEKCRKPKENMMKEKYFSTRIRPAPPPKPCEVSDTNVFENWRQTQVYKTHAQTSLCFHTCRNLVQLVFNKARWC</sequence>
<name>A0AAD8BG19_BIOPF</name>
<organism evidence="1 2">
    <name type="scientific">Biomphalaria pfeifferi</name>
    <name type="common">Bloodfluke planorb</name>
    <name type="synonym">Freshwater snail</name>
    <dbReference type="NCBI Taxonomy" id="112525"/>
    <lineage>
        <taxon>Eukaryota</taxon>
        <taxon>Metazoa</taxon>
        <taxon>Spiralia</taxon>
        <taxon>Lophotrochozoa</taxon>
        <taxon>Mollusca</taxon>
        <taxon>Gastropoda</taxon>
        <taxon>Heterobranchia</taxon>
        <taxon>Euthyneura</taxon>
        <taxon>Panpulmonata</taxon>
        <taxon>Hygrophila</taxon>
        <taxon>Lymnaeoidea</taxon>
        <taxon>Planorbidae</taxon>
        <taxon>Biomphalaria</taxon>
    </lineage>
</organism>
<dbReference type="EMBL" id="JASAOG010000082">
    <property type="protein sequence ID" value="KAK0053952.1"/>
    <property type="molecule type" value="Genomic_DNA"/>
</dbReference>
<comment type="caution">
    <text evidence="1">The sequence shown here is derived from an EMBL/GenBank/DDBJ whole genome shotgun (WGS) entry which is preliminary data.</text>
</comment>
<gene>
    <name evidence="1" type="ORF">Bpfe_016696</name>
</gene>
<dbReference type="AlphaFoldDB" id="A0AAD8BG19"/>
<reference evidence="1" key="2">
    <citation type="submission" date="2023-04" db="EMBL/GenBank/DDBJ databases">
        <authorList>
            <person name="Bu L."/>
            <person name="Lu L."/>
            <person name="Laidemitt M.R."/>
            <person name="Zhang S.M."/>
            <person name="Mutuku M."/>
            <person name="Mkoji G."/>
            <person name="Steinauer M."/>
            <person name="Loker E.S."/>
        </authorList>
    </citation>
    <scope>NUCLEOTIDE SEQUENCE</scope>
    <source>
        <strain evidence="1">KasaAsao</strain>
        <tissue evidence="1">Whole Snail</tissue>
    </source>
</reference>
<accession>A0AAD8BG19</accession>
<evidence type="ECO:0000313" key="1">
    <source>
        <dbReference type="EMBL" id="KAK0053952.1"/>
    </source>
</evidence>
<dbReference type="Proteomes" id="UP001233172">
    <property type="component" value="Unassembled WGS sequence"/>
</dbReference>